<dbReference type="InterPro" id="IPR009081">
    <property type="entry name" value="PP-bd_ACP"/>
</dbReference>
<name>V4L8B6_EUTSA</name>
<feature type="transmembrane region" description="Helical" evidence="14">
    <location>
        <begin position="26"/>
        <end position="44"/>
    </location>
</feature>
<keyword evidence="6" id="KW-0679">Respiratory chain</keyword>
<protein>
    <recommendedName>
        <fullName evidence="13">Acyl carrier protein</fullName>
    </recommendedName>
</protein>
<keyword evidence="3 13" id="KW-0596">Phosphopantetheine</keyword>
<evidence type="ECO:0000256" key="4">
    <source>
        <dbReference type="ARBA" id="ARBA00022516"/>
    </source>
</evidence>
<dbReference type="InterPro" id="IPR036736">
    <property type="entry name" value="ACP-like_sf"/>
</dbReference>
<comment type="function">
    <text evidence="11">Carrier of the growing fatty acid chain in fatty acid biosynthesis. May be involved in the synthesis of short and medium chain fatty acids. Accessory and non-catalytic subunit of the mitochondrial membrane respiratory chain NADH dehydrogenase (Complex I), which functions in the transfer of electrons from NADH to the respiratory chain.</text>
</comment>
<keyword evidence="9" id="KW-0443">Lipid metabolism</keyword>
<feature type="domain" description="Carrier" evidence="15">
    <location>
        <begin position="112"/>
        <end position="187"/>
    </location>
</feature>
<evidence type="ECO:0000256" key="14">
    <source>
        <dbReference type="SAM" id="Phobius"/>
    </source>
</evidence>
<dbReference type="Gramene" id="ESQ39914">
    <property type="protein sequence ID" value="ESQ39914"/>
    <property type="gene ID" value="EUTSA_v10001034mg"/>
</dbReference>
<dbReference type="eggNOG" id="KOG1748">
    <property type="taxonomic scope" value="Eukaryota"/>
</dbReference>
<dbReference type="STRING" id="72664.V4L8B6"/>
<dbReference type="NCBIfam" id="TIGR00517">
    <property type="entry name" value="acyl_carrier"/>
    <property type="match status" value="1"/>
</dbReference>
<evidence type="ECO:0000256" key="6">
    <source>
        <dbReference type="ARBA" id="ARBA00022660"/>
    </source>
</evidence>
<evidence type="ECO:0000313" key="16">
    <source>
        <dbReference type="EMBL" id="ESQ39914.1"/>
    </source>
</evidence>
<gene>
    <name evidence="16" type="ORF">EUTSA_v10001034mg</name>
</gene>
<evidence type="ECO:0000256" key="7">
    <source>
        <dbReference type="ARBA" id="ARBA00022832"/>
    </source>
</evidence>
<keyword evidence="4 13" id="KW-0444">Lipid biosynthesis</keyword>
<keyword evidence="17" id="KW-1185">Reference proteome</keyword>
<keyword evidence="5" id="KW-0597">Phosphoprotein</keyword>
<dbReference type="PANTHER" id="PTHR20863">
    <property type="entry name" value="ACYL CARRIER PROTEIN"/>
    <property type="match status" value="1"/>
</dbReference>
<dbReference type="PANTHER" id="PTHR20863:SF60">
    <property type="entry name" value="ACYL CARRIER PROTEIN 3, MITOCHONDRIAL"/>
    <property type="match status" value="1"/>
</dbReference>
<dbReference type="GO" id="GO:0000035">
    <property type="term" value="F:acyl binding"/>
    <property type="evidence" value="ECO:0007669"/>
    <property type="project" value="TreeGrafter"/>
</dbReference>
<keyword evidence="14" id="KW-0812">Transmembrane</keyword>
<evidence type="ECO:0000256" key="2">
    <source>
        <dbReference type="ARBA" id="ARBA00010930"/>
    </source>
</evidence>
<dbReference type="OMA" id="FISKMNF"/>
<accession>V4L8B6</accession>
<evidence type="ECO:0000256" key="8">
    <source>
        <dbReference type="ARBA" id="ARBA00022982"/>
    </source>
</evidence>
<comment type="similarity">
    <text evidence="2">Belongs to the acyl carrier protein (ACP) family.</text>
</comment>
<evidence type="ECO:0000256" key="10">
    <source>
        <dbReference type="ARBA" id="ARBA00023160"/>
    </source>
</evidence>
<evidence type="ECO:0000256" key="3">
    <source>
        <dbReference type="ARBA" id="ARBA00022450"/>
    </source>
</evidence>
<dbReference type="PROSITE" id="PS50075">
    <property type="entry name" value="CARRIER"/>
    <property type="match status" value="1"/>
</dbReference>
<dbReference type="FunFam" id="1.10.1200.10:FF:000003">
    <property type="entry name" value="Acyl carrier protein"/>
    <property type="match status" value="1"/>
</dbReference>
<evidence type="ECO:0000256" key="1">
    <source>
        <dbReference type="ARBA" id="ARBA00005194"/>
    </source>
</evidence>
<evidence type="ECO:0000256" key="5">
    <source>
        <dbReference type="ARBA" id="ARBA00022553"/>
    </source>
</evidence>
<evidence type="ECO:0000256" key="13">
    <source>
        <dbReference type="RuleBase" id="RU000722"/>
    </source>
</evidence>
<keyword evidence="14" id="KW-0472">Membrane</keyword>
<proteinExistence type="inferred from homology"/>
<dbReference type="Pfam" id="PF00550">
    <property type="entry name" value="PP-binding"/>
    <property type="match status" value="1"/>
</dbReference>
<evidence type="ECO:0000256" key="12">
    <source>
        <dbReference type="ARBA" id="ARBA00063067"/>
    </source>
</evidence>
<comment type="subunit">
    <text evidence="12">Complex I is composed of at least 49 different subunits.</text>
</comment>
<keyword evidence="10 13" id="KW-0275">Fatty acid biosynthesis</keyword>
<dbReference type="HAMAP" id="MF_01217">
    <property type="entry name" value="Acyl_carrier"/>
    <property type="match status" value="1"/>
</dbReference>
<evidence type="ECO:0000256" key="9">
    <source>
        <dbReference type="ARBA" id="ARBA00023098"/>
    </source>
</evidence>
<evidence type="ECO:0000259" key="15">
    <source>
        <dbReference type="PROSITE" id="PS50075"/>
    </source>
</evidence>
<sequence length="194" mass="22108">MDDGVCAAEKRRENRKMGFAKRKRKLLLTFCFLYGMFGYPLFFLSNSKETMAFSSFHSICNKKFYSKMHCIRSSILQHVRVSVRPVLLLEKENAFKSIIGKMNFTSGDGGQDQILSKVIELVKKYDKTNASKVTERADFQKDLSLDSLDKVELVMAIEEEFSIEIPEEKADKLTCCGDIASYIISETQPKAPES</sequence>
<dbReference type="Proteomes" id="UP000030689">
    <property type="component" value="Unassembled WGS sequence"/>
</dbReference>
<dbReference type="GO" id="GO:0005739">
    <property type="term" value="C:mitochondrion"/>
    <property type="evidence" value="ECO:0007669"/>
    <property type="project" value="UniProtKB-ARBA"/>
</dbReference>
<evidence type="ECO:0000256" key="11">
    <source>
        <dbReference type="ARBA" id="ARBA00057783"/>
    </source>
</evidence>
<dbReference type="Gene3D" id="1.10.1200.10">
    <property type="entry name" value="ACP-like"/>
    <property type="match status" value="1"/>
</dbReference>
<keyword evidence="7" id="KW-0276">Fatty acid metabolism</keyword>
<reference evidence="16 17" key="1">
    <citation type="journal article" date="2013" name="Front. Plant Sci.">
        <title>The Reference Genome of the Halophytic Plant Eutrema salsugineum.</title>
        <authorList>
            <person name="Yang R."/>
            <person name="Jarvis D.E."/>
            <person name="Chen H."/>
            <person name="Beilstein M.A."/>
            <person name="Grimwood J."/>
            <person name="Jenkins J."/>
            <person name="Shu S."/>
            <person name="Prochnik S."/>
            <person name="Xin M."/>
            <person name="Ma C."/>
            <person name="Schmutz J."/>
            <person name="Wing R.A."/>
            <person name="Mitchell-Olds T."/>
            <person name="Schumaker K.S."/>
            <person name="Wang X."/>
        </authorList>
    </citation>
    <scope>NUCLEOTIDE SEQUENCE [LARGE SCALE GENOMIC DNA]</scope>
</reference>
<organism evidence="16 17">
    <name type="scientific">Eutrema salsugineum</name>
    <name type="common">Saltwater cress</name>
    <name type="synonym">Sisymbrium salsugineum</name>
    <dbReference type="NCBI Taxonomy" id="72664"/>
    <lineage>
        <taxon>Eukaryota</taxon>
        <taxon>Viridiplantae</taxon>
        <taxon>Streptophyta</taxon>
        <taxon>Embryophyta</taxon>
        <taxon>Tracheophyta</taxon>
        <taxon>Spermatophyta</taxon>
        <taxon>Magnoliopsida</taxon>
        <taxon>eudicotyledons</taxon>
        <taxon>Gunneridae</taxon>
        <taxon>Pentapetalae</taxon>
        <taxon>rosids</taxon>
        <taxon>malvids</taxon>
        <taxon>Brassicales</taxon>
        <taxon>Brassicaceae</taxon>
        <taxon>Eutremeae</taxon>
        <taxon>Eutrema</taxon>
    </lineage>
</organism>
<dbReference type="InterPro" id="IPR003231">
    <property type="entry name" value="ACP"/>
</dbReference>
<dbReference type="EMBL" id="KI517465">
    <property type="protein sequence ID" value="ESQ39914.1"/>
    <property type="molecule type" value="Genomic_DNA"/>
</dbReference>
<dbReference type="AlphaFoldDB" id="V4L8B6"/>
<dbReference type="NCBIfam" id="NF002148">
    <property type="entry name" value="PRK00982.1-2"/>
    <property type="match status" value="1"/>
</dbReference>
<keyword evidence="14" id="KW-1133">Transmembrane helix</keyword>
<evidence type="ECO:0000313" key="17">
    <source>
        <dbReference type="Proteomes" id="UP000030689"/>
    </source>
</evidence>
<dbReference type="SUPFAM" id="SSF47336">
    <property type="entry name" value="ACP-like"/>
    <property type="match status" value="1"/>
</dbReference>
<keyword evidence="8" id="KW-0249">Electron transport</keyword>
<dbReference type="GO" id="GO:0000036">
    <property type="term" value="F:acyl carrier activity"/>
    <property type="evidence" value="ECO:0007669"/>
    <property type="project" value="TreeGrafter"/>
</dbReference>
<keyword evidence="6" id="KW-0813">Transport</keyword>
<comment type="pathway">
    <text evidence="1">Lipid metabolism; fatty acid biosynthesis.</text>
</comment>